<evidence type="ECO:0008006" key="3">
    <source>
        <dbReference type="Google" id="ProtNLM"/>
    </source>
</evidence>
<name>A0A1H4DIA7_XYLRU</name>
<protein>
    <recommendedName>
        <fullName evidence="3">Xylanase</fullName>
    </recommendedName>
</protein>
<dbReference type="AlphaFoldDB" id="A0A1H4DIA7"/>
<accession>A0A1H4DIA7</accession>
<dbReference type="SUPFAM" id="SSF54001">
    <property type="entry name" value="Cysteine proteinases"/>
    <property type="match status" value="1"/>
</dbReference>
<dbReference type="EMBL" id="FNRF01000004">
    <property type="protein sequence ID" value="SEA72563.1"/>
    <property type="molecule type" value="Genomic_DNA"/>
</dbReference>
<dbReference type="RefSeq" id="WP_074761679.1">
    <property type="nucleotide sequence ID" value="NZ_FNRF01000004.1"/>
</dbReference>
<dbReference type="Proteomes" id="UP000182257">
    <property type="component" value="Unassembled WGS sequence"/>
</dbReference>
<evidence type="ECO:0000313" key="1">
    <source>
        <dbReference type="EMBL" id="SEA72563.1"/>
    </source>
</evidence>
<sequence length="287" mass="32040">MKRILYIIIGITACLTSYAAGLGSVKALPQDSATICRLLAEAKKQPASTCMPLFFAQKFVGIPYVAHTLEGDMQERLVVNTRQLDCTTLVETVTALTLCAQRKDYSWLAYQQALVGLRYRGGVINGYPSRLHYFTEWITDNTKAGVVSEVQAPNPPFTAVQTVKVNYMSTHPKSYQALKEHPEYVSAIAKQERQVSGAKYRYIPKKLVGKSQLLRKAIKDGDIIAITCNKAGLDIAHLGFAVWRADGLHLLNASQLHHKVVLEPMTLYQYLKKHPSHTGIRIIRITK</sequence>
<organism evidence="1 2">
    <name type="scientific">Xylanibacter ruminicola</name>
    <name type="common">Prevotella ruminicola</name>
    <dbReference type="NCBI Taxonomy" id="839"/>
    <lineage>
        <taxon>Bacteria</taxon>
        <taxon>Pseudomonadati</taxon>
        <taxon>Bacteroidota</taxon>
        <taxon>Bacteroidia</taxon>
        <taxon>Bacteroidales</taxon>
        <taxon>Prevotellaceae</taxon>
        <taxon>Xylanibacter</taxon>
    </lineage>
</organism>
<dbReference type="InterPro" id="IPR010846">
    <property type="entry name" value="AmiA-like"/>
</dbReference>
<dbReference type="Gene3D" id="2.30.260.10">
    <property type="entry name" value="putative xylanase like domain"/>
    <property type="match status" value="1"/>
</dbReference>
<dbReference type="OrthoDB" id="1409585at2"/>
<dbReference type="Pfam" id="PF07313">
    <property type="entry name" value="AmiA-like"/>
    <property type="match status" value="1"/>
</dbReference>
<dbReference type="InterPro" id="IPR038765">
    <property type="entry name" value="Papain-like_cys_pep_sf"/>
</dbReference>
<dbReference type="Gene3D" id="1.10.3670.10">
    <property type="entry name" value="Putative xylanase like domain"/>
    <property type="match status" value="1"/>
</dbReference>
<proteinExistence type="predicted"/>
<reference evidence="1 2" key="1">
    <citation type="submission" date="2016-10" db="EMBL/GenBank/DDBJ databases">
        <authorList>
            <person name="de Groot N.N."/>
        </authorList>
    </citation>
    <scope>NUCLEOTIDE SEQUENCE [LARGE SCALE GENOMIC DNA]</scope>
    <source>
        <strain evidence="1 2">D31d</strain>
    </source>
</reference>
<gene>
    <name evidence="1" type="ORF">SAMN05216462_2345</name>
</gene>
<evidence type="ECO:0000313" key="2">
    <source>
        <dbReference type="Proteomes" id="UP000182257"/>
    </source>
</evidence>